<evidence type="ECO:0000313" key="5">
    <source>
        <dbReference type="Proteomes" id="UP001157161"/>
    </source>
</evidence>
<evidence type="ECO:0000256" key="1">
    <source>
        <dbReference type="ARBA" id="ARBA00006484"/>
    </source>
</evidence>
<dbReference type="Proteomes" id="UP001157161">
    <property type="component" value="Unassembled WGS sequence"/>
</dbReference>
<dbReference type="Pfam" id="PF00106">
    <property type="entry name" value="adh_short"/>
    <property type="match status" value="1"/>
</dbReference>
<comment type="similarity">
    <text evidence="1">Belongs to the short-chain dehydrogenases/reductases (SDR) family.</text>
</comment>
<dbReference type="RefSeq" id="WP_284250457.1">
    <property type="nucleotide sequence ID" value="NZ_BSUM01000001.1"/>
</dbReference>
<feature type="region of interest" description="Disordered" evidence="3">
    <location>
        <begin position="269"/>
        <end position="291"/>
    </location>
</feature>
<organism evidence="4 5">
    <name type="scientific">Litorihabitans aurantiacus</name>
    <dbReference type="NCBI Taxonomy" id="1930061"/>
    <lineage>
        <taxon>Bacteria</taxon>
        <taxon>Bacillati</taxon>
        <taxon>Actinomycetota</taxon>
        <taxon>Actinomycetes</taxon>
        <taxon>Micrococcales</taxon>
        <taxon>Beutenbergiaceae</taxon>
        <taxon>Litorihabitans</taxon>
    </lineage>
</organism>
<protein>
    <recommendedName>
        <fullName evidence="6">SDR family NAD(P)-dependent oxidoreductase</fullName>
    </recommendedName>
</protein>
<dbReference type="InterPro" id="IPR002347">
    <property type="entry name" value="SDR_fam"/>
</dbReference>
<dbReference type="AlphaFoldDB" id="A0AA37XED5"/>
<evidence type="ECO:0008006" key="6">
    <source>
        <dbReference type="Google" id="ProtNLM"/>
    </source>
</evidence>
<dbReference type="InterPro" id="IPR036291">
    <property type="entry name" value="NAD(P)-bd_dom_sf"/>
</dbReference>
<dbReference type="EMBL" id="BSUM01000001">
    <property type="protein sequence ID" value="GMA31671.1"/>
    <property type="molecule type" value="Genomic_DNA"/>
</dbReference>
<dbReference type="PANTHER" id="PTHR42760">
    <property type="entry name" value="SHORT-CHAIN DEHYDROGENASES/REDUCTASES FAMILY MEMBER"/>
    <property type="match status" value="1"/>
</dbReference>
<reference evidence="4" key="2">
    <citation type="submission" date="2023-02" db="EMBL/GenBank/DDBJ databases">
        <authorList>
            <person name="Sun Q."/>
            <person name="Mori K."/>
        </authorList>
    </citation>
    <scope>NUCLEOTIDE SEQUENCE</scope>
    <source>
        <strain evidence="4">NBRC 112290</strain>
    </source>
</reference>
<keyword evidence="2" id="KW-0560">Oxidoreductase</keyword>
<dbReference type="GO" id="GO:0006633">
    <property type="term" value="P:fatty acid biosynthetic process"/>
    <property type="evidence" value="ECO:0007669"/>
    <property type="project" value="TreeGrafter"/>
</dbReference>
<evidence type="ECO:0000256" key="2">
    <source>
        <dbReference type="ARBA" id="ARBA00023002"/>
    </source>
</evidence>
<gene>
    <name evidence="4" type="ORF">GCM10025875_16630</name>
</gene>
<reference evidence="4" key="1">
    <citation type="journal article" date="2014" name="Int. J. Syst. Evol. Microbiol.">
        <title>Complete genome sequence of Corynebacterium casei LMG S-19264T (=DSM 44701T), isolated from a smear-ripened cheese.</title>
        <authorList>
            <consortium name="US DOE Joint Genome Institute (JGI-PGF)"/>
            <person name="Walter F."/>
            <person name="Albersmeier A."/>
            <person name="Kalinowski J."/>
            <person name="Ruckert C."/>
        </authorList>
    </citation>
    <scope>NUCLEOTIDE SEQUENCE</scope>
    <source>
        <strain evidence="4">NBRC 112290</strain>
    </source>
</reference>
<dbReference type="PANTHER" id="PTHR42760:SF133">
    <property type="entry name" value="3-OXOACYL-[ACYL-CARRIER-PROTEIN] REDUCTASE"/>
    <property type="match status" value="1"/>
</dbReference>
<comment type="caution">
    <text evidence="4">The sequence shown here is derived from an EMBL/GenBank/DDBJ whole genome shotgun (WGS) entry which is preliminary data.</text>
</comment>
<keyword evidence="5" id="KW-1185">Reference proteome</keyword>
<name>A0AA37XED5_9MICO</name>
<dbReference type="SUPFAM" id="SSF51735">
    <property type="entry name" value="NAD(P)-binding Rossmann-fold domains"/>
    <property type="match status" value="1"/>
</dbReference>
<dbReference type="Gene3D" id="3.40.50.720">
    <property type="entry name" value="NAD(P)-binding Rossmann-like Domain"/>
    <property type="match status" value="1"/>
</dbReference>
<dbReference type="CDD" id="cd05233">
    <property type="entry name" value="SDR_c"/>
    <property type="match status" value="1"/>
</dbReference>
<dbReference type="PRINTS" id="PR00081">
    <property type="entry name" value="GDHRDH"/>
</dbReference>
<evidence type="ECO:0000256" key="3">
    <source>
        <dbReference type="SAM" id="MobiDB-lite"/>
    </source>
</evidence>
<evidence type="ECO:0000313" key="4">
    <source>
        <dbReference type="EMBL" id="GMA31671.1"/>
    </source>
</evidence>
<sequence>MADAPAAGTDVAAPLGAPGPAAVALVTGASRGIGRSVALALAAQGLAVGLLARDGDALAQVAREIEAAGGRAAVATADVGEYAQVSAAVAHLVEALGTPDLLVNNAGRIDAEVPLWEADVEQWQGVVATNLLGSFHVSRAVTARMVAAGGGRVVDIVSGAGARDWDVTSAYTATKAAQIRTVGHLHEAGVGHGLRAFAIAPGTVETAMSTSMRLHAGRTSFTPVERTTDLIGAIARGELDDWSGTYLRVTNDTPEALAAHGAPQGLARRFGVHPWGPDDPLAAETMVPPRS</sequence>
<dbReference type="GO" id="GO:0016616">
    <property type="term" value="F:oxidoreductase activity, acting on the CH-OH group of donors, NAD or NADP as acceptor"/>
    <property type="evidence" value="ECO:0007669"/>
    <property type="project" value="TreeGrafter"/>
</dbReference>
<dbReference type="GO" id="GO:0048038">
    <property type="term" value="F:quinone binding"/>
    <property type="evidence" value="ECO:0007669"/>
    <property type="project" value="TreeGrafter"/>
</dbReference>
<accession>A0AA37XED5</accession>
<proteinExistence type="inferred from homology"/>